<dbReference type="EMBL" id="MLJW01000847">
    <property type="protein sequence ID" value="OIQ82067.1"/>
    <property type="molecule type" value="Genomic_DNA"/>
</dbReference>
<dbReference type="GO" id="GO:0016787">
    <property type="term" value="F:hydrolase activity"/>
    <property type="evidence" value="ECO:0007669"/>
    <property type="project" value="UniProtKB-KW"/>
</dbReference>
<reference evidence="2" key="1">
    <citation type="submission" date="2016-10" db="EMBL/GenBank/DDBJ databases">
        <title>Sequence of Gallionella enrichment culture.</title>
        <authorList>
            <person name="Poehlein A."/>
            <person name="Muehling M."/>
            <person name="Daniel R."/>
        </authorList>
    </citation>
    <scope>NUCLEOTIDE SEQUENCE</scope>
</reference>
<dbReference type="AlphaFoldDB" id="A0A1J5QX73"/>
<dbReference type="InterPro" id="IPR000073">
    <property type="entry name" value="AB_hydrolase_1"/>
</dbReference>
<keyword evidence="2" id="KW-0378">Hydrolase</keyword>
<gene>
    <name evidence="2" type="ORF">GALL_361510</name>
</gene>
<dbReference type="Pfam" id="PF12697">
    <property type="entry name" value="Abhydrolase_6"/>
    <property type="match status" value="1"/>
</dbReference>
<accession>A0A1J5QX73</accession>
<protein>
    <submittedName>
        <fullName evidence="2">Alpha/beta hydrolase family protein</fullName>
    </submittedName>
</protein>
<dbReference type="PANTHER" id="PTHR37017">
    <property type="entry name" value="AB HYDROLASE-1 DOMAIN-CONTAINING PROTEIN-RELATED"/>
    <property type="match status" value="1"/>
</dbReference>
<evidence type="ECO:0000313" key="2">
    <source>
        <dbReference type="EMBL" id="OIQ82067.1"/>
    </source>
</evidence>
<name>A0A1J5QX73_9ZZZZ</name>
<dbReference type="Gene3D" id="3.40.50.1820">
    <property type="entry name" value="alpha/beta hydrolase"/>
    <property type="match status" value="1"/>
</dbReference>
<comment type="caution">
    <text evidence="2">The sequence shown here is derived from an EMBL/GenBank/DDBJ whole genome shotgun (WGS) entry which is preliminary data.</text>
</comment>
<dbReference type="PANTHER" id="PTHR37017:SF11">
    <property type="entry name" value="ESTERASE_LIPASE_THIOESTERASE DOMAIN-CONTAINING PROTEIN"/>
    <property type="match status" value="1"/>
</dbReference>
<dbReference type="SUPFAM" id="SSF53474">
    <property type="entry name" value="alpha/beta-Hydrolases"/>
    <property type="match status" value="1"/>
</dbReference>
<evidence type="ECO:0000259" key="1">
    <source>
        <dbReference type="Pfam" id="PF12697"/>
    </source>
</evidence>
<proteinExistence type="predicted"/>
<feature type="domain" description="AB hydrolase-1" evidence="1">
    <location>
        <begin position="48"/>
        <end position="266"/>
    </location>
</feature>
<dbReference type="InterPro" id="IPR052897">
    <property type="entry name" value="Sec-Metab_Biosynth_Hydrolase"/>
</dbReference>
<organism evidence="2">
    <name type="scientific">mine drainage metagenome</name>
    <dbReference type="NCBI Taxonomy" id="410659"/>
    <lineage>
        <taxon>unclassified sequences</taxon>
        <taxon>metagenomes</taxon>
        <taxon>ecological metagenomes</taxon>
    </lineage>
</organism>
<dbReference type="InterPro" id="IPR029058">
    <property type="entry name" value="AB_hydrolase_fold"/>
</dbReference>
<sequence>MHTLMRFGTHKARSTLLGLAVLGVIAGSATVATASTGTTSHPDDRPTIVLEHGAWADGSSWNGVVTRLQRDGYTVDVPPNPLRGVASDSAYLASYLAAIPGPIVLVGHSYGGFVTTDAATGNPNVKALVYVDAYIPAQGDTLNSLTAQFPGSQIAPTSLAFVPSAGGVVDAYVKPAMFRAILGNDLSARQVAALAATQRPIAASALGEVSGPPAWTSVPTWAVIGTEDHALPPAAQEFMAQRAHATVTKIRASHLSLISHPDAVERVIVEAAGHTV</sequence>